<dbReference type="Gene3D" id="2.30.42.10">
    <property type="match status" value="1"/>
</dbReference>
<dbReference type="InterPro" id="IPR036034">
    <property type="entry name" value="PDZ_sf"/>
</dbReference>
<dbReference type="RefSeq" id="WP_068617714.1">
    <property type="nucleotide sequence ID" value="NZ_CP016268.1"/>
</dbReference>
<dbReference type="SMART" id="SM00228">
    <property type="entry name" value="PDZ"/>
    <property type="match status" value="1"/>
</dbReference>
<dbReference type="EMBL" id="CP016268">
    <property type="protein sequence ID" value="ANO52420.1"/>
    <property type="molecule type" value="Genomic_DNA"/>
</dbReference>
<dbReference type="OrthoDB" id="5765949at2"/>
<feature type="region of interest" description="Disordered" evidence="1">
    <location>
        <begin position="88"/>
        <end position="123"/>
    </location>
</feature>
<dbReference type="KEGG" id="woc:BA177_15600"/>
<gene>
    <name evidence="3" type="ORF">BA177_15600</name>
</gene>
<evidence type="ECO:0000313" key="4">
    <source>
        <dbReference type="Proteomes" id="UP000092695"/>
    </source>
</evidence>
<feature type="compositionally biased region" description="Low complexity" evidence="1">
    <location>
        <begin position="94"/>
        <end position="107"/>
    </location>
</feature>
<reference evidence="3 4" key="1">
    <citation type="submission" date="2016-06" db="EMBL/GenBank/DDBJ databases">
        <title>Complete genome sequence of a deep-branching marine Gamma Proteobacterium Woeseia oceani type strain XK5.</title>
        <authorList>
            <person name="Mu D."/>
            <person name="Du Z."/>
        </authorList>
    </citation>
    <scope>NUCLEOTIDE SEQUENCE [LARGE SCALE GENOMIC DNA]</scope>
    <source>
        <strain evidence="3 4">XK5</strain>
    </source>
</reference>
<evidence type="ECO:0000313" key="3">
    <source>
        <dbReference type="EMBL" id="ANO52420.1"/>
    </source>
</evidence>
<proteinExistence type="predicted"/>
<accession>A0A193LIR9</accession>
<dbReference type="Pfam" id="PF13180">
    <property type="entry name" value="PDZ_2"/>
    <property type="match status" value="1"/>
</dbReference>
<organism evidence="3 4">
    <name type="scientific">Woeseia oceani</name>
    <dbReference type="NCBI Taxonomy" id="1548547"/>
    <lineage>
        <taxon>Bacteria</taxon>
        <taxon>Pseudomonadati</taxon>
        <taxon>Pseudomonadota</taxon>
        <taxon>Gammaproteobacteria</taxon>
        <taxon>Woeseiales</taxon>
        <taxon>Woeseiaceae</taxon>
        <taxon>Woeseia</taxon>
    </lineage>
</organism>
<name>A0A193LIR9_9GAMM</name>
<keyword evidence="4" id="KW-1185">Reference proteome</keyword>
<dbReference type="InterPro" id="IPR001478">
    <property type="entry name" value="PDZ"/>
</dbReference>
<dbReference type="SUPFAM" id="SSF50156">
    <property type="entry name" value="PDZ domain-like"/>
    <property type="match status" value="1"/>
</dbReference>
<protein>
    <recommendedName>
        <fullName evidence="2">PDZ domain-containing protein</fullName>
    </recommendedName>
</protein>
<dbReference type="AlphaFoldDB" id="A0A193LIR9"/>
<sequence>MENKVLRALPLAVIMLLAGFAAARFLPGEAPAGQAALPSEATVHFDDQQPVEQRLLALERALGEERQARQLLQEELVYLTAEIDRLRPAPGRGADPATAAASVAAEEAGPRRSFRRNSREPRSEQLLAAGFAPDRAEWIAQRESQLELEMLEARYEAQRNGDFSGLREARDASAQAFRQELGAADYERYLEATGRSTSVTVSNVLDGSPAQAAGLRPGDQIVSYAGNRTYSMSDLNNAIVQGQPGQTVLVDIVRDGIPMQVALPRGAVGIMGGRQRR</sequence>
<evidence type="ECO:0000256" key="1">
    <source>
        <dbReference type="SAM" id="MobiDB-lite"/>
    </source>
</evidence>
<evidence type="ECO:0000259" key="2">
    <source>
        <dbReference type="PROSITE" id="PS50106"/>
    </source>
</evidence>
<dbReference type="STRING" id="1548547.BA177_15600"/>
<feature type="domain" description="PDZ" evidence="2">
    <location>
        <begin position="198"/>
        <end position="256"/>
    </location>
</feature>
<dbReference type="PROSITE" id="PS50106">
    <property type="entry name" value="PDZ"/>
    <property type="match status" value="1"/>
</dbReference>
<dbReference type="Proteomes" id="UP000092695">
    <property type="component" value="Chromosome"/>
</dbReference>